<reference evidence="4" key="5">
    <citation type="submission" date="2025-09" db="UniProtKB">
        <authorList>
            <consortium name="Ensembl"/>
        </authorList>
    </citation>
    <scope>IDENTIFICATION</scope>
</reference>
<dbReference type="PANTHER" id="PTHR45740">
    <property type="entry name" value="POLY [ADP-RIBOSE] POLYMERASE"/>
    <property type="match status" value="1"/>
</dbReference>
<evidence type="ECO:0000256" key="2">
    <source>
        <dbReference type="RuleBase" id="RU362114"/>
    </source>
</evidence>
<dbReference type="PANTHER" id="PTHR45740:SF4">
    <property type="entry name" value="PROTEIN MONO-ADP-RIBOSYLTRANSFERASE PARP11"/>
    <property type="match status" value="1"/>
</dbReference>
<evidence type="ECO:0000313" key="4">
    <source>
        <dbReference type="Ensembl" id="ENSEEEP00000031581.2"/>
    </source>
</evidence>
<reference evidence="5" key="1">
    <citation type="journal article" date="2014" name="Science">
        <title>Nonhuman genetics. Genomic basis for the convergent evolution of electric organs.</title>
        <authorList>
            <person name="Gallant J.R."/>
            <person name="Traeger L.L."/>
            <person name="Volkening J.D."/>
            <person name="Moffett H."/>
            <person name="Chen P.H."/>
            <person name="Novina C.D."/>
            <person name="Phillips G.N.Jr."/>
            <person name="Anand R."/>
            <person name="Wells G.B."/>
            <person name="Pinch M."/>
            <person name="Guth R."/>
            <person name="Unguez G.A."/>
            <person name="Albert J.S."/>
            <person name="Zakon H.H."/>
            <person name="Samanta M.P."/>
            <person name="Sussman M.R."/>
        </authorList>
    </citation>
    <scope>NUCLEOTIDE SEQUENCE [LARGE SCALE GENOMIC DNA]</scope>
</reference>
<keyword evidence="2" id="KW-0520">NAD</keyword>
<keyword evidence="2" id="KW-0328">Glycosyltransferase</keyword>
<dbReference type="PROSITE" id="PS51059">
    <property type="entry name" value="PARP_CATALYTIC"/>
    <property type="match status" value="1"/>
</dbReference>
<dbReference type="SUPFAM" id="SSF56399">
    <property type="entry name" value="ADP-ribosylation"/>
    <property type="match status" value="1"/>
</dbReference>
<dbReference type="EC" id="2.4.2.-" evidence="2"/>
<reference evidence="4" key="4">
    <citation type="submission" date="2025-08" db="UniProtKB">
        <authorList>
            <consortium name="Ensembl"/>
        </authorList>
    </citation>
    <scope>IDENTIFICATION</scope>
</reference>
<name>A0A4W4G1Q4_ELEEL</name>
<feature type="domain" description="PARP catalytic" evidence="3">
    <location>
        <begin position="45"/>
        <end position="238"/>
    </location>
</feature>
<dbReference type="Proteomes" id="UP000314983">
    <property type="component" value="Chromosome 7"/>
</dbReference>
<accession>A0A4W4G1Q4</accession>
<keyword evidence="2" id="KW-0808">Transferase</keyword>
<dbReference type="InterPro" id="IPR051712">
    <property type="entry name" value="ARTD-AVP"/>
</dbReference>
<comment type="similarity">
    <text evidence="1">Belongs to the ARTD/PARP family.</text>
</comment>
<dbReference type="Ensembl" id="ENSEEET00000031964.2">
    <property type="protein sequence ID" value="ENSEEEP00000031581.2"/>
    <property type="gene ID" value="ENSEEEG00000015105.2"/>
</dbReference>
<dbReference type="GO" id="GO:0005634">
    <property type="term" value="C:nucleus"/>
    <property type="evidence" value="ECO:0007669"/>
    <property type="project" value="TreeGrafter"/>
</dbReference>
<evidence type="ECO:0000256" key="1">
    <source>
        <dbReference type="ARBA" id="ARBA00024347"/>
    </source>
</evidence>
<dbReference type="InterPro" id="IPR012317">
    <property type="entry name" value="Poly(ADP-ribose)pol_cat_dom"/>
</dbReference>
<organism evidence="4 5">
    <name type="scientific">Electrophorus electricus</name>
    <name type="common">Electric eel</name>
    <name type="synonym">Gymnotus electricus</name>
    <dbReference type="NCBI Taxonomy" id="8005"/>
    <lineage>
        <taxon>Eukaryota</taxon>
        <taxon>Metazoa</taxon>
        <taxon>Chordata</taxon>
        <taxon>Craniata</taxon>
        <taxon>Vertebrata</taxon>
        <taxon>Euteleostomi</taxon>
        <taxon>Actinopterygii</taxon>
        <taxon>Neopterygii</taxon>
        <taxon>Teleostei</taxon>
        <taxon>Ostariophysi</taxon>
        <taxon>Gymnotiformes</taxon>
        <taxon>Gymnotoidei</taxon>
        <taxon>Gymnotidae</taxon>
        <taxon>Electrophorus</taxon>
    </lineage>
</organism>
<dbReference type="GeneTree" id="ENSGT00940000156857"/>
<dbReference type="GO" id="GO:1990404">
    <property type="term" value="F:NAD+-protein mono-ADP-ribosyltransferase activity"/>
    <property type="evidence" value="ECO:0007669"/>
    <property type="project" value="TreeGrafter"/>
</dbReference>
<reference evidence="4" key="3">
    <citation type="submission" date="2020-05" db="EMBL/GenBank/DDBJ databases">
        <title>Electrophorus electricus (electric eel) genome, fEleEle1, primary haplotype.</title>
        <authorList>
            <person name="Myers G."/>
            <person name="Meyer A."/>
            <person name="Fedrigo O."/>
            <person name="Formenti G."/>
            <person name="Rhie A."/>
            <person name="Tracey A."/>
            <person name="Sims Y."/>
            <person name="Jarvis E.D."/>
        </authorList>
    </citation>
    <scope>NUCLEOTIDE SEQUENCE [LARGE SCALE GENOMIC DNA]</scope>
</reference>
<dbReference type="AlphaFoldDB" id="A0A4W4G1Q4"/>
<sequence>GKYLDSSYLDRYYLKNPQGVLEINTAAGDITIDFSGNVIPDAVRIKFYDNSVLPEAVSLDLHSSEFKEVERYTKHHGLLQKHIKKIHRIQNVDLWEFYCRKKAQLMRIKGQSHIEEQRLFHGTSRDNVHSICKYNFECRLSDKRRHGCVYGKGTYFAKHASYADNYSVPDQQGFNKTQVMVLARVIVGEYKKGEDDFCKPDDDLKENLHDSCVDNPSHPTIYVIFDSNQIYPEYVLEY</sequence>
<protein>
    <recommendedName>
        <fullName evidence="2">Poly [ADP-ribose] polymerase</fullName>
        <shortName evidence="2">PARP</shortName>
        <ecNumber evidence="2">2.4.2.-</ecNumber>
    </recommendedName>
</protein>
<dbReference type="OMA" id="IQNVDLW"/>
<gene>
    <name evidence="4" type="primary">PARP11</name>
</gene>
<dbReference type="CDD" id="cd01439">
    <property type="entry name" value="TCCD_inducible_PARP_like"/>
    <property type="match status" value="1"/>
</dbReference>
<evidence type="ECO:0000313" key="5">
    <source>
        <dbReference type="Proteomes" id="UP000314983"/>
    </source>
</evidence>
<keyword evidence="5" id="KW-1185">Reference proteome</keyword>
<evidence type="ECO:0000259" key="3">
    <source>
        <dbReference type="PROSITE" id="PS51059"/>
    </source>
</evidence>
<dbReference type="Pfam" id="PF00644">
    <property type="entry name" value="PARP"/>
    <property type="match status" value="1"/>
</dbReference>
<reference evidence="5" key="2">
    <citation type="journal article" date="2017" name="Sci. Adv.">
        <title>A tail of two voltages: Proteomic comparison of the three electric organs of the electric eel.</title>
        <authorList>
            <person name="Traeger L.L."/>
            <person name="Sabat G."/>
            <person name="Barrett-Wilt G.A."/>
            <person name="Wells G.B."/>
            <person name="Sussman M.R."/>
        </authorList>
    </citation>
    <scope>NUCLEOTIDE SEQUENCE [LARGE SCALE GENOMIC DNA]</scope>
</reference>
<dbReference type="GO" id="GO:0003950">
    <property type="term" value="F:NAD+ poly-ADP-ribosyltransferase activity"/>
    <property type="evidence" value="ECO:0007669"/>
    <property type="project" value="UniProtKB-UniRule"/>
</dbReference>
<dbReference type="Gene3D" id="3.90.228.10">
    <property type="match status" value="1"/>
</dbReference>
<proteinExistence type="inferred from homology"/>